<proteinExistence type="predicted"/>
<dbReference type="Pfam" id="PF12801">
    <property type="entry name" value="Fer4_5"/>
    <property type="match status" value="2"/>
</dbReference>
<dbReference type="RefSeq" id="WP_059758171.1">
    <property type="nucleotide sequence ID" value="NZ_LDUG01000048.1"/>
</dbReference>
<name>A0A106BIW8_THIDE</name>
<evidence type="ECO:0000313" key="9">
    <source>
        <dbReference type="EMBL" id="KVW93305.1"/>
    </source>
</evidence>
<gene>
    <name evidence="9" type="ORF">ABW22_14295</name>
</gene>
<evidence type="ECO:0000256" key="4">
    <source>
        <dbReference type="ARBA" id="ARBA00022982"/>
    </source>
</evidence>
<evidence type="ECO:0000256" key="2">
    <source>
        <dbReference type="ARBA" id="ARBA00022485"/>
    </source>
</evidence>
<dbReference type="PANTHER" id="PTHR30176">
    <property type="entry name" value="FERREDOXIN-TYPE PROTEIN NAPH"/>
    <property type="match status" value="1"/>
</dbReference>
<keyword evidence="4" id="KW-0249">Electron transport</keyword>
<feature type="transmembrane region" description="Helical" evidence="7">
    <location>
        <begin position="348"/>
        <end position="369"/>
    </location>
</feature>
<evidence type="ECO:0000256" key="6">
    <source>
        <dbReference type="ARBA" id="ARBA00023014"/>
    </source>
</evidence>
<evidence type="ECO:0000256" key="5">
    <source>
        <dbReference type="ARBA" id="ARBA00023004"/>
    </source>
</evidence>
<evidence type="ECO:0000256" key="1">
    <source>
        <dbReference type="ARBA" id="ARBA00022448"/>
    </source>
</evidence>
<keyword evidence="2" id="KW-0004">4Fe-4S</keyword>
<organism evidence="9 10">
    <name type="scientific">Thiobacillus denitrificans</name>
    <dbReference type="NCBI Taxonomy" id="36861"/>
    <lineage>
        <taxon>Bacteria</taxon>
        <taxon>Pseudomonadati</taxon>
        <taxon>Pseudomonadota</taxon>
        <taxon>Betaproteobacteria</taxon>
        <taxon>Nitrosomonadales</taxon>
        <taxon>Thiobacillaceae</taxon>
        <taxon>Thiobacillus</taxon>
    </lineage>
</organism>
<evidence type="ECO:0000313" key="10">
    <source>
        <dbReference type="Proteomes" id="UP000064243"/>
    </source>
</evidence>
<keyword evidence="10" id="KW-1185">Reference proteome</keyword>
<sequence length="467" mass="51534">MNVVTGQIPAVGPGPSHLARLGLAMRRYRGAIIAMQWGIVFGYLVLVALPAFLPLPPDQAHIWNNLTRFAQFAFWGIWWPFVILSMMLLGRMWCGVLCPEGALTEWVSRYGLGRGIPRWMKWGGWPFVAFVMTTVFGQMTSVYEYPKPALLILGGSTIAAIAVGLIWGREKRVWCRHLCPVSGVFGLLAKIAPVHFKVDQSAWDAAPGGHRTSRQHVVNCAPLINIRRMESASACHMCGRCAGERDAVRLALRSPNAEILNENGTLEDKAEDLTRWPARLLVFGMLGVALGAFQWSASPWFVAAKQAAAEWLIDHEIGWPLNETGHWWLLTYYPEANDVFTWLDGGTLLAYIAAETLVVGGWVWGWLRLTAALTKLPWQRLAHALIPFAGISVFVGLSLLTTSQLAGEGVTLPWIHGVRMALLALAALWGASLAWRLAERHRAAAALGTAMATVLPLAAWSTQFFVW</sequence>
<keyword evidence="3" id="KW-0479">Metal-binding</keyword>
<dbReference type="InterPro" id="IPR017896">
    <property type="entry name" value="4Fe4S_Fe-S-bd"/>
</dbReference>
<protein>
    <submittedName>
        <fullName evidence="9">Membrane protein</fullName>
    </submittedName>
</protein>
<dbReference type="InterPro" id="IPR051684">
    <property type="entry name" value="Electron_Trans/Redox"/>
</dbReference>
<keyword evidence="1" id="KW-0813">Transport</keyword>
<dbReference type="PANTHER" id="PTHR30176:SF3">
    <property type="entry name" value="FERREDOXIN-TYPE PROTEIN NAPH"/>
    <property type="match status" value="1"/>
</dbReference>
<feature type="transmembrane region" description="Helical" evidence="7">
    <location>
        <begin position="122"/>
        <end position="143"/>
    </location>
</feature>
<keyword evidence="7" id="KW-1133">Transmembrane helix</keyword>
<dbReference type="AlphaFoldDB" id="A0A106BIW8"/>
<dbReference type="GO" id="GO:0046872">
    <property type="term" value="F:metal ion binding"/>
    <property type="evidence" value="ECO:0007669"/>
    <property type="project" value="UniProtKB-KW"/>
</dbReference>
<feature type="transmembrane region" description="Helical" evidence="7">
    <location>
        <begin position="381"/>
        <end position="400"/>
    </location>
</feature>
<dbReference type="EMBL" id="LDUG01000048">
    <property type="protein sequence ID" value="KVW93305.1"/>
    <property type="molecule type" value="Genomic_DNA"/>
</dbReference>
<reference evidence="9 10" key="1">
    <citation type="journal article" date="2015" name="Appl. Environ. Microbiol.">
        <title>Aerobic and Anaerobic Thiosulfate Oxidation by a Cold-Adapted, Subglacial Chemoautotroph.</title>
        <authorList>
            <person name="Harrold Z.R."/>
            <person name="Skidmore M.L."/>
            <person name="Hamilton T.L."/>
            <person name="Desch L."/>
            <person name="Amada K."/>
            <person name="van Gelder W."/>
            <person name="Glover K."/>
            <person name="Roden E.E."/>
            <person name="Boyd E.S."/>
        </authorList>
    </citation>
    <scope>NUCLEOTIDE SEQUENCE [LARGE SCALE GENOMIC DNA]</scope>
    <source>
        <strain evidence="9 10">RG</strain>
    </source>
</reference>
<evidence type="ECO:0000256" key="3">
    <source>
        <dbReference type="ARBA" id="ARBA00022723"/>
    </source>
</evidence>
<keyword evidence="5" id="KW-0408">Iron</keyword>
<keyword evidence="7" id="KW-0472">Membrane</keyword>
<dbReference type="OrthoDB" id="9784262at2"/>
<feature type="transmembrane region" description="Helical" evidence="7">
    <location>
        <begin position="149"/>
        <end position="168"/>
    </location>
</feature>
<keyword evidence="6" id="KW-0411">Iron-sulfur</keyword>
<feature type="domain" description="4Fe-4S ferredoxin-type" evidence="8">
    <location>
        <begin position="158"/>
        <end position="195"/>
    </location>
</feature>
<dbReference type="STRING" id="1123392.GCA_000376425_01927"/>
<comment type="caution">
    <text evidence="9">The sequence shown here is derived from an EMBL/GenBank/DDBJ whole genome shotgun (WGS) entry which is preliminary data.</text>
</comment>
<feature type="domain" description="4Fe-4S ferredoxin-type" evidence="8">
    <location>
        <begin position="74"/>
        <end position="113"/>
    </location>
</feature>
<feature type="transmembrane region" description="Helical" evidence="7">
    <location>
        <begin position="445"/>
        <end position="466"/>
    </location>
</feature>
<accession>A0A106BIW8</accession>
<evidence type="ECO:0000259" key="8">
    <source>
        <dbReference type="Pfam" id="PF12801"/>
    </source>
</evidence>
<dbReference type="GO" id="GO:0005886">
    <property type="term" value="C:plasma membrane"/>
    <property type="evidence" value="ECO:0007669"/>
    <property type="project" value="TreeGrafter"/>
</dbReference>
<evidence type="ECO:0000256" key="7">
    <source>
        <dbReference type="SAM" id="Phobius"/>
    </source>
</evidence>
<feature type="transmembrane region" description="Helical" evidence="7">
    <location>
        <begin position="278"/>
        <end position="297"/>
    </location>
</feature>
<dbReference type="GO" id="GO:0051539">
    <property type="term" value="F:4 iron, 4 sulfur cluster binding"/>
    <property type="evidence" value="ECO:0007669"/>
    <property type="project" value="UniProtKB-KW"/>
</dbReference>
<keyword evidence="7" id="KW-0812">Transmembrane</keyword>
<feature type="transmembrane region" description="Helical" evidence="7">
    <location>
        <begin position="30"/>
        <end position="52"/>
    </location>
</feature>
<dbReference type="PATRIC" id="fig|36861.3.peg.2678"/>
<feature type="transmembrane region" description="Helical" evidence="7">
    <location>
        <begin position="420"/>
        <end position="438"/>
    </location>
</feature>
<feature type="transmembrane region" description="Helical" evidence="7">
    <location>
        <begin position="72"/>
        <end position="90"/>
    </location>
</feature>
<dbReference type="Proteomes" id="UP000064243">
    <property type="component" value="Unassembled WGS sequence"/>
</dbReference>